<dbReference type="AlphaFoldDB" id="A0A9N9KHU9"/>
<evidence type="ECO:0000313" key="1">
    <source>
        <dbReference type="EMBL" id="CAG8835718.1"/>
    </source>
</evidence>
<dbReference type="Proteomes" id="UP000789759">
    <property type="component" value="Unassembled WGS sequence"/>
</dbReference>
<accession>A0A9N9KHU9</accession>
<sequence>VNNSDSTTYAYTHNYIDIETINSNDDSINEIIVTALKDLDNTFFVECLDSEDDEESNSLADIEAITDSDDDIPRSKLNEFIFVDVPNNYIEDKIYDDLKLEVQNFFEKGTCSCHSKQSCFKQIGYEKFLARQVAFESLDKSMRDMAIKGQLLAFQKSDDTRKVTNTNRKNLFFGYCYNRDISVCCNTYLALVGIGHKYLENIKRHLQEY</sequence>
<gene>
    <name evidence="1" type="ORF">CPELLU_LOCUS21277</name>
</gene>
<dbReference type="EMBL" id="CAJVQA010076700">
    <property type="protein sequence ID" value="CAG8835718.1"/>
    <property type="molecule type" value="Genomic_DNA"/>
</dbReference>
<organism evidence="1 2">
    <name type="scientific">Cetraspora pellucida</name>
    <dbReference type="NCBI Taxonomy" id="1433469"/>
    <lineage>
        <taxon>Eukaryota</taxon>
        <taxon>Fungi</taxon>
        <taxon>Fungi incertae sedis</taxon>
        <taxon>Mucoromycota</taxon>
        <taxon>Glomeromycotina</taxon>
        <taxon>Glomeromycetes</taxon>
        <taxon>Diversisporales</taxon>
        <taxon>Gigasporaceae</taxon>
        <taxon>Cetraspora</taxon>
    </lineage>
</organism>
<reference evidence="1" key="1">
    <citation type="submission" date="2021-06" db="EMBL/GenBank/DDBJ databases">
        <authorList>
            <person name="Kallberg Y."/>
            <person name="Tangrot J."/>
            <person name="Rosling A."/>
        </authorList>
    </citation>
    <scope>NUCLEOTIDE SEQUENCE</scope>
    <source>
        <strain evidence="1">FL966</strain>
    </source>
</reference>
<evidence type="ECO:0000313" key="2">
    <source>
        <dbReference type="Proteomes" id="UP000789759"/>
    </source>
</evidence>
<name>A0A9N9KHU9_9GLOM</name>
<keyword evidence="2" id="KW-1185">Reference proteome</keyword>
<feature type="non-terminal residue" evidence="1">
    <location>
        <position position="209"/>
    </location>
</feature>
<feature type="non-terminal residue" evidence="1">
    <location>
        <position position="1"/>
    </location>
</feature>
<comment type="caution">
    <text evidence="1">The sequence shown here is derived from an EMBL/GenBank/DDBJ whole genome shotgun (WGS) entry which is preliminary data.</text>
</comment>
<dbReference type="OrthoDB" id="2427863at2759"/>
<proteinExistence type="predicted"/>
<protein>
    <submittedName>
        <fullName evidence="1">20457_t:CDS:1</fullName>
    </submittedName>
</protein>